<dbReference type="Proteomes" id="UP000824533">
    <property type="component" value="Linkage Group LG09"/>
</dbReference>
<evidence type="ECO:0000313" key="2">
    <source>
        <dbReference type="Proteomes" id="UP000824533"/>
    </source>
</evidence>
<reference evidence="1 2" key="1">
    <citation type="journal article" date="2021" name="Front. Genet.">
        <title>Chromosome-Level Genome Assembly Reveals Significant Gene Expansion in the Toll and IMD Signaling Pathways of Dendrolimus kikuchii.</title>
        <authorList>
            <person name="Zhou J."/>
            <person name="Wu P."/>
            <person name="Xiong Z."/>
            <person name="Liu N."/>
            <person name="Zhao N."/>
            <person name="Ji M."/>
            <person name="Qiu Y."/>
            <person name="Yang B."/>
        </authorList>
    </citation>
    <scope>NUCLEOTIDE SEQUENCE [LARGE SCALE GENOMIC DNA]</scope>
    <source>
        <strain evidence="1">Ann1</strain>
    </source>
</reference>
<sequence length="244" mass="28056">MKYMGIKKSRTTPYHPQCNGIVERWHRSMKSALTARLIDNKSWCDELPTVLLGLRAACRSDNGVSSAEYVYGKTLRLPGDFYNIPDNPSISDDVLLSKLKNTISNLKPVSHDMRDSRTLFVHDDLNKCKHVFIRNDAIRKPLTPIYEGPYPVLERNTKTFILQLPNRKLNISIDRLKPAYLINEQNENNFSKVKFEHRHDSAPNKHSSIIPSTDSLLRNTSDKDINIKKTRSGRIVKPRVTFNL</sequence>
<comment type="caution">
    <text evidence="1">The sequence shown here is derived from an EMBL/GenBank/DDBJ whole genome shotgun (WGS) entry which is preliminary data.</text>
</comment>
<protein>
    <submittedName>
        <fullName evidence="1">Uncharacterized protein</fullName>
    </submittedName>
</protein>
<gene>
    <name evidence="1" type="ORF">K1T71_005782</name>
</gene>
<organism evidence="1 2">
    <name type="scientific">Dendrolimus kikuchii</name>
    <dbReference type="NCBI Taxonomy" id="765133"/>
    <lineage>
        <taxon>Eukaryota</taxon>
        <taxon>Metazoa</taxon>
        <taxon>Ecdysozoa</taxon>
        <taxon>Arthropoda</taxon>
        <taxon>Hexapoda</taxon>
        <taxon>Insecta</taxon>
        <taxon>Pterygota</taxon>
        <taxon>Neoptera</taxon>
        <taxon>Endopterygota</taxon>
        <taxon>Lepidoptera</taxon>
        <taxon>Glossata</taxon>
        <taxon>Ditrysia</taxon>
        <taxon>Bombycoidea</taxon>
        <taxon>Lasiocampidae</taxon>
        <taxon>Dendrolimus</taxon>
    </lineage>
</organism>
<keyword evidence="2" id="KW-1185">Reference proteome</keyword>
<evidence type="ECO:0000313" key="1">
    <source>
        <dbReference type="EMBL" id="KAJ0179007.1"/>
    </source>
</evidence>
<proteinExistence type="predicted"/>
<accession>A0ACC1D656</accession>
<name>A0ACC1D656_9NEOP</name>
<dbReference type="EMBL" id="CM034395">
    <property type="protein sequence ID" value="KAJ0179007.1"/>
    <property type="molecule type" value="Genomic_DNA"/>
</dbReference>